<reference evidence="2 3" key="1">
    <citation type="submission" date="2019-11" db="EMBL/GenBank/DDBJ databases">
        <title>Venatorbacter sp. nov. a predator of Campylobacter and other Gram-negative bacteria.</title>
        <authorList>
            <person name="Saeedi A."/>
            <person name="Cummings N.J."/>
            <person name="Connerton I.F."/>
            <person name="Connerton P.L."/>
        </authorList>
    </citation>
    <scope>NUCLEOTIDE SEQUENCE [LARGE SCALE GENOMIC DNA]</scope>
    <source>
        <strain evidence="2">XL5</strain>
    </source>
</reference>
<evidence type="ECO:0000313" key="2">
    <source>
        <dbReference type="EMBL" id="QQD23078.1"/>
    </source>
</evidence>
<dbReference type="AlphaFoldDB" id="A0A9E8FK51"/>
<organism evidence="2 3">
    <name type="scientific">Venatoribacter cucullus</name>
    <dbReference type="NCBI Taxonomy" id="2661630"/>
    <lineage>
        <taxon>Bacteria</taxon>
        <taxon>Pseudomonadati</taxon>
        <taxon>Pseudomonadota</taxon>
        <taxon>Gammaproteobacteria</taxon>
        <taxon>Oceanospirillales</taxon>
        <taxon>Oceanospirillaceae</taxon>
        <taxon>Venatoribacter</taxon>
    </lineage>
</organism>
<gene>
    <name evidence="2" type="ORF">GJQ55_00690</name>
</gene>
<name>A0A9E8FK51_9GAMM</name>
<feature type="region of interest" description="Disordered" evidence="1">
    <location>
        <begin position="179"/>
        <end position="198"/>
    </location>
</feature>
<feature type="compositionally biased region" description="Basic residues" evidence="1">
    <location>
        <begin position="188"/>
        <end position="198"/>
    </location>
</feature>
<proteinExistence type="predicted"/>
<dbReference type="KEGG" id="vcw:GJQ55_00690"/>
<dbReference type="Proteomes" id="UP000596074">
    <property type="component" value="Chromosome"/>
</dbReference>
<evidence type="ECO:0000256" key="1">
    <source>
        <dbReference type="SAM" id="MobiDB-lite"/>
    </source>
</evidence>
<protein>
    <submittedName>
        <fullName evidence="2">Uncharacterized protein</fullName>
    </submittedName>
</protein>
<keyword evidence="3" id="KW-1185">Reference proteome</keyword>
<dbReference type="EMBL" id="CP046056">
    <property type="protein sequence ID" value="QQD23078.1"/>
    <property type="molecule type" value="Genomic_DNA"/>
</dbReference>
<sequence length="198" mass="23494">MSLVSVGRIFTLVLAGWWVSAAAWAFEGLHREIDWVKELQLSAAQQQQLEAIEERYQPLRKEQMRGCMRAADGLQKMREEMHQVLDVQQREKARTLMRAQHQQMQLRHTRELAHRLNLPDEQKDALLQAVTNLQDEYQWPLDIAQHGAARQQYETLLQAQLNAGQLAQWQQWREQRQYQWAQSDNDKKKKPCRRQQAE</sequence>
<evidence type="ECO:0000313" key="3">
    <source>
        <dbReference type="Proteomes" id="UP000596074"/>
    </source>
</evidence>
<dbReference type="RefSeq" id="WP_228345592.1">
    <property type="nucleotide sequence ID" value="NZ_CP045550.1"/>
</dbReference>
<accession>A0A9E8FK51</accession>